<evidence type="ECO:0000256" key="7">
    <source>
        <dbReference type="ARBA" id="ARBA00038151"/>
    </source>
</evidence>
<comment type="similarity">
    <text evidence="7">Belongs to the drug/metabolite transporter (DMT) superfamily. Small multidrug resistance (SMR) (TC 2.A.7.1) family. Gdx/SugE subfamily.</text>
</comment>
<dbReference type="SUPFAM" id="SSF103481">
    <property type="entry name" value="Multidrug resistance efflux transporter EmrE"/>
    <property type="match status" value="1"/>
</dbReference>
<protein>
    <recommendedName>
        <fullName evidence="8">Guanidinium exporter</fullName>
    </recommendedName>
</protein>
<evidence type="ECO:0000313" key="12">
    <source>
        <dbReference type="Proteomes" id="UP001438953"/>
    </source>
</evidence>
<evidence type="ECO:0000256" key="1">
    <source>
        <dbReference type="ARBA" id="ARBA00004651"/>
    </source>
</evidence>
<evidence type="ECO:0000256" key="4">
    <source>
        <dbReference type="ARBA" id="ARBA00022692"/>
    </source>
</evidence>
<gene>
    <name evidence="11" type="ORF">VSX56_05250</name>
</gene>
<evidence type="ECO:0000256" key="10">
    <source>
        <dbReference type="SAM" id="Phobius"/>
    </source>
</evidence>
<dbReference type="InterPro" id="IPR045324">
    <property type="entry name" value="Small_multidrug_res"/>
</dbReference>
<feature type="transmembrane region" description="Helical" evidence="10">
    <location>
        <begin position="61"/>
        <end position="79"/>
    </location>
</feature>
<evidence type="ECO:0000256" key="5">
    <source>
        <dbReference type="ARBA" id="ARBA00022989"/>
    </source>
</evidence>
<evidence type="ECO:0000256" key="9">
    <source>
        <dbReference type="RuleBase" id="RU003942"/>
    </source>
</evidence>
<evidence type="ECO:0000256" key="8">
    <source>
        <dbReference type="ARBA" id="ARBA00039168"/>
    </source>
</evidence>
<feature type="transmembrane region" description="Helical" evidence="10">
    <location>
        <begin position="85"/>
        <end position="103"/>
    </location>
</feature>
<proteinExistence type="inferred from homology"/>
<evidence type="ECO:0000256" key="3">
    <source>
        <dbReference type="ARBA" id="ARBA00022475"/>
    </source>
</evidence>
<keyword evidence="12" id="KW-1185">Reference proteome</keyword>
<sequence length="105" mass="11024">MAWIQLALAGLLEIIWAVAMKKSHGFTILVPSVVMLVSVLASFAMLALAMRSLPLSTAYGVWSGIGVVGTFILGVTFLGEEISPLRLLAAGLIIAGIVLMKLTTP</sequence>
<evidence type="ECO:0000313" key="11">
    <source>
        <dbReference type="EMBL" id="MER5171178.1"/>
    </source>
</evidence>
<dbReference type="InterPro" id="IPR037185">
    <property type="entry name" value="EmrE-like"/>
</dbReference>
<accession>A0ABV1SE36</accession>
<dbReference type="PANTHER" id="PTHR30561:SF0">
    <property type="entry name" value="GUANIDINIUM EXPORTER"/>
    <property type="match status" value="1"/>
</dbReference>
<reference evidence="11 12" key="1">
    <citation type="submission" date="2024-01" db="EMBL/GenBank/DDBJ databases">
        <authorList>
            <person name="Deng Y."/>
            <person name="Su J."/>
        </authorList>
    </citation>
    <scope>NUCLEOTIDE SEQUENCE [LARGE SCALE GENOMIC DNA]</scope>
    <source>
        <strain evidence="11 12">CPCC 100088</strain>
    </source>
</reference>
<dbReference type="Proteomes" id="UP001438953">
    <property type="component" value="Unassembled WGS sequence"/>
</dbReference>
<dbReference type="InterPro" id="IPR000390">
    <property type="entry name" value="Small_drug/metabolite_transptr"/>
</dbReference>
<keyword evidence="4 9" id="KW-0812">Transmembrane</keyword>
<dbReference type="EMBL" id="JAYWLC010000003">
    <property type="protein sequence ID" value="MER5171178.1"/>
    <property type="molecule type" value="Genomic_DNA"/>
</dbReference>
<keyword evidence="3" id="KW-1003">Cell membrane</keyword>
<reference evidence="11 12" key="2">
    <citation type="submission" date="2024-06" db="EMBL/GenBank/DDBJ databases">
        <title>Thioclava kandeliae sp. nov. from a rhizosphere soil sample of Kandelia candel in a mangrove.</title>
        <authorList>
            <person name="Mu T."/>
        </authorList>
    </citation>
    <scope>NUCLEOTIDE SEQUENCE [LARGE SCALE GENOMIC DNA]</scope>
    <source>
        <strain evidence="11 12">CPCC 100088</strain>
    </source>
</reference>
<evidence type="ECO:0000256" key="6">
    <source>
        <dbReference type="ARBA" id="ARBA00023136"/>
    </source>
</evidence>
<organism evidence="11 12">
    <name type="scientific">Thioclava kandeliae</name>
    <dbReference type="NCBI Taxonomy" id="3070818"/>
    <lineage>
        <taxon>Bacteria</taxon>
        <taxon>Pseudomonadati</taxon>
        <taxon>Pseudomonadota</taxon>
        <taxon>Alphaproteobacteria</taxon>
        <taxon>Rhodobacterales</taxon>
        <taxon>Paracoccaceae</taxon>
        <taxon>Thioclava</taxon>
    </lineage>
</organism>
<keyword evidence="5 10" id="KW-1133">Transmembrane helix</keyword>
<dbReference type="RefSeq" id="WP_339114568.1">
    <property type="nucleotide sequence ID" value="NZ_JAYWLC010000003.1"/>
</dbReference>
<feature type="transmembrane region" description="Helical" evidence="10">
    <location>
        <begin position="27"/>
        <end position="49"/>
    </location>
</feature>
<name>A0ABV1SE36_9RHOB</name>
<comment type="subcellular location">
    <subcellularLocation>
        <location evidence="1 9">Cell membrane</location>
        <topology evidence="1 9">Multi-pass membrane protein</topology>
    </subcellularLocation>
</comment>
<dbReference type="Pfam" id="PF00893">
    <property type="entry name" value="Multi_Drug_Res"/>
    <property type="match status" value="1"/>
</dbReference>
<dbReference type="Gene3D" id="1.10.3730.20">
    <property type="match status" value="1"/>
</dbReference>
<keyword evidence="6 10" id="KW-0472">Membrane</keyword>
<comment type="caution">
    <text evidence="11">The sequence shown here is derived from an EMBL/GenBank/DDBJ whole genome shotgun (WGS) entry which is preliminary data.</text>
</comment>
<keyword evidence="2" id="KW-0813">Transport</keyword>
<evidence type="ECO:0000256" key="2">
    <source>
        <dbReference type="ARBA" id="ARBA00022448"/>
    </source>
</evidence>
<dbReference type="PANTHER" id="PTHR30561">
    <property type="entry name" value="SMR FAMILY PROTON-DEPENDENT DRUG EFFLUX TRANSPORTER SUGE"/>
    <property type="match status" value="1"/>
</dbReference>